<accession>A0ABU8H2W2</accession>
<keyword evidence="2" id="KW-0472">Membrane</keyword>
<gene>
    <name evidence="3" type="ORF">V8201_09580</name>
</gene>
<evidence type="ECO:0000313" key="3">
    <source>
        <dbReference type="EMBL" id="MEI5687325.1"/>
    </source>
</evidence>
<dbReference type="Proteomes" id="UP001367771">
    <property type="component" value="Unassembled WGS sequence"/>
</dbReference>
<feature type="region of interest" description="Disordered" evidence="1">
    <location>
        <begin position="1"/>
        <end position="31"/>
    </location>
</feature>
<comment type="caution">
    <text evidence="3">The sequence shown here is derived from an EMBL/GenBank/DDBJ whole genome shotgun (WGS) entry which is preliminary data.</text>
</comment>
<reference evidence="3 4" key="1">
    <citation type="journal article" date="2013" name="Int. J. Syst. Evol. Microbiol.">
        <title>Sphingomonas kyungheensis sp. nov., a bacterium with ginsenoside-converting activity isolated from soil of a ginseng field.</title>
        <authorList>
            <person name="Son H.M."/>
            <person name="Yang J.E."/>
            <person name="Park Y."/>
            <person name="Han C.K."/>
            <person name="Kim S.G."/>
            <person name="Kook M."/>
            <person name="Yi T.H."/>
        </authorList>
    </citation>
    <scope>NUCLEOTIDE SEQUENCE [LARGE SCALE GENOMIC DNA]</scope>
    <source>
        <strain evidence="3 4">LMG 26582</strain>
    </source>
</reference>
<sequence>MPYHHPVERRRGDRRVAARPATPDRRLAERRRDEVKLVRKPEPMHRGVLWAAVAMILILADSVFLDGTYRHMLIDGFDGVIDGIRNWSAHLWDWGH</sequence>
<protein>
    <submittedName>
        <fullName evidence="3">Uncharacterized protein</fullName>
    </submittedName>
</protein>
<evidence type="ECO:0000256" key="2">
    <source>
        <dbReference type="SAM" id="Phobius"/>
    </source>
</evidence>
<dbReference type="EMBL" id="JBBBDM010000003">
    <property type="protein sequence ID" value="MEI5687325.1"/>
    <property type="molecule type" value="Genomic_DNA"/>
</dbReference>
<dbReference type="RefSeq" id="WP_037536322.1">
    <property type="nucleotide sequence ID" value="NZ_JBBBDM010000003.1"/>
</dbReference>
<keyword evidence="4" id="KW-1185">Reference proteome</keyword>
<evidence type="ECO:0000256" key="1">
    <source>
        <dbReference type="SAM" id="MobiDB-lite"/>
    </source>
</evidence>
<proteinExistence type="predicted"/>
<keyword evidence="2" id="KW-0812">Transmembrane</keyword>
<feature type="transmembrane region" description="Helical" evidence="2">
    <location>
        <begin position="47"/>
        <end position="65"/>
    </location>
</feature>
<organism evidence="3 4">
    <name type="scientific">Sphingomonas kyungheensis</name>
    <dbReference type="NCBI Taxonomy" id="1069987"/>
    <lineage>
        <taxon>Bacteria</taxon>
        <taxon>Pseudomonadati</taxon>
        <taxon>Pseudomonadota</taxon>
        <taxon>Alphaproteobacteria</taxon>
        <taxon>Sphingomonadales</taxon>
        <taxon>Sphingomonadaceae</taxon>
        <taxon>Sphingomonas</taxon>
    </lineage>
</organism>
<name>A0ABU8H2W2_9SPHN</name>
<keyword evidence="2" id="KW-1133">Transmembrane helix</keyword>
<evidence type="ECO:0000313" key="4">
    <source>
        <dbReference type="Proteomes" id="UP001367771"/>
    </source>
</evidence>